<accession>A0A8J8JQR3</accession>
<name>A0A8J8JQR3_9BACT</name>
<gene>
    <name evidence="1" type="ORF">GD597_06100</name>
</gene>
<evidence type="ECO:0000313" key="1">
    <source>
        <dbReference type="EMBL" id="NNV55022.1"/>
    </source>
</evidence>
<keyword evidence="2" id="KW-1185">Reference proteome</keyword>
<comment type="caution">
    <text evidence="1">The sequence shown here is derived from an EMBL/GenBank/DDBJ whole genome shotgun (WGS) entry which is preliminary data.</text>
</comment>
<reference evidence="1" key="1">
    <citation type="submission" date="2019-10" db="EMBL/GenBank/DDBJ databases">
        <title>Draft genome sequence of Panacibacter sp. KCS-6.</title>
        <authorList>
            <person name="Yim K.J."/>
        </authorList>
    </citation>
    <scope>NUCLEOTIDE SEQUENCE</scope>
    <source>
        <strain evidence="1">KCS-6</strain>
    </source>
</reference>
<dbReference type="EMBL" id="WHPF01000004">
    <property type="protein sequence ID" value="NNV55022.1"/>
    <property type="molecule type" value="Genomic_DNA"/>
</dbReference>
<dbReference type="RefSeq" id="WP_171606953.1">
    <property type="nucleotide sequence ID" value="NZ_WHPF01000004.1"/>
</dbReference>
<evidence type="ECO:0000313" key="2">
    <source>
        <dbReference type="Proteomes" id="UP000598971"/>
    </source>
</evidence>
<protein>
    <submittedName>
        <fullName evidence="1">Uncharacterized protein</fullName>
    </submittedName>
</protein>
<dbReference type="AlphaFoldDB" id="A0A8J8JQR3"/>
<organism evidence="1 2">
    <name type="scientific">Limnovirga soli</name>
    <dbReference type="NCBI Taxonomy" id="2656915"/>
    <lineage>
        <taxon>Bacteria</taxon>
        <taxon>Pseudomonadati</taxon>
        <taxon>Bacteroidota</taxon>
        <taxon>Chitinophagia</taxon>
        <taxon>Chitinophagales</taxon>
        <taxon>Chitinophagaceae</taxon>
        <taxon>Limnovirga</taxon>
    </lineage>
</organism>
<proteinExistence type="predicted"/>
<sequence length="370" mass="42097">MKKLIILLSFLIIEKSYSQILLRNLQGEPIFSPYLNENTKNTMLNLNTGTQSIGADYLFTNKSNNPADYLVYRFGLSTKPNEGVGPLITNGQFSPGVKLNAARTKVRLFASPMLVRIDGTKRKFDDWLTLSTSITYEKNKLLRKDTSFSRQVIDTSFTGYSLGLDYNMAFGTFEQDYINFKIVYNRRNNYGELSNVDIIDRRTTFDSASGIQRNIEKKVTAKEGIYKEMDAALIQISYTHLPKYQFKNLKKYDGSDLMKEKEETTTEYVTNGDRVDTITRKTVKSEPVPNPNFKSLKFGYSLFYSALATTGEMPESKLGGSLFIISPDKDNNLIPRLAVNFQMNDIFDLQKKNNGLFKRFQAGVTATFSL</sequence>
<dbReference type="Proteomes" id="UP000598971">
    <property type="component" value="Unassembled WGS sequence"/>
</dbReference>